<evidence type="ECO:0000313" key="1">
    <source>
        <dbReference type="EMBL" id="KAI8531819.1"/>
    </source>
</evidence>
<protein>
    <submittedName>
        <fullName evidence="1">Uncharacterized protein</fullName>
    </submittedName>
</protein>
<accession>A0ACC0LU08</accession>
<keyword evidence="2" id="KW-1185">Reference proteome</keyword>
<dbReference type="Proteomes" id="UP001062846">
    <property type="component" value="Chromosome 11"/>
</dbReference>
<reference evidence="1" key="1">
    <citation type="submission" date="2022-02" db="EMBL/GenBank/DDBJ databases">
        <title>Plant Genome Project.</title>
        <authorList>
            <person name="Zhang R.-G."/>
        </authorList>
    </citation>
    <scope>NUCLEOTIDE SEQUENCE</scope>
    <source>
        <strain evidence="1">AT1</strain>
    </source>
</reference>
<evidence type="ECO:0000313" key="2">
    <source>
        <dbReference type="Proteomes" id="UP001062846"/>
    </source>
</evidence>
<sequence length="67" mass="7767">MGKLFFGIYFFFWLLYGKETLITIFVDLVTHGSTMCLISLESEDGPYHISRRRAVPAHTDQPDWALN</sequence>
<gene>
    <name evidence="1" type="ORF">RHMOL_Rhmol11G0165800</name>
</gene>
<organism evidence="1 2">
    <name type="scientific">Rhododendron molle</name>
    <name type="common">Chinese azalea</name>
    <name type="synonym">Azalea mollis</name>
    <dbReference type="NCBI Taxonomy" id="49168"/>
    <lineage>
        <taxon>Eukaryota</taxon>
        <taxon>Viridiplantae</taxon>
        <taxon>Streptophyta</taxon>
        <taxon>Embryophyta</taxon>
        <taxon>Tracheophyta</taxon>
        <taxon>Spermatophyta</taxon>
        <taxon>Magnoliopsida</taxon>
        <taxon>eudicotyledons</taxon>
        <taxon>Gunneridae</taxon>
        <taxon>Pentapetalae</taxon>
        <taxon>asterids</taxon>
        <taxon>Ericales</taxon>
        <taxon>Ericaceae</taxon>
        <taxon>Ericoideae</taxon>
        <taxon>Rhodoreae</taxon>
        <taxon>Rhododendron</taxon>
    </lineage>
</organism>
<name>A0ACC0LU08_RHOML</name>
<proteinExistence type="predicted"/>
<comment type="caution">
    <text evidence="1">The sequence shown here is derived from an EMBL/GenBank/DDBJ whole genome shotgun (WGS) entry which is preliminary data.</text>
</comment>
<dbReference type="EMBL" id="CM046398">
    <property type="protein sequence ID" value="KAI8531819.1"/>
    <property type="molecule type" value="Genomic_DNA"/>
</dbReference>